<dbReference type="GO" id="GO:0016020">
    <property type="term" value="C:membrane"/>
    <property type="evidence" value="ECO:0007669"/>
    <property type="project" value="UniProtKB-SubCell"/>
</dbReference>
<name>A0A9N8LSQ5_9BASI</name>
<reference evidence="5 6" key="1">
    <citation type="submission" date="2020-10" db="EMBL/GenBank/DDBJ databases">
        <authorList>
            <person name="Sedaghatjoo S."/>
        </authorList>
    </citation>
    <scope>NUCLEOTIDE SEQUENCE [LARGE SCALE GENOMIC DNA]</scope>
    <source>
        <strain evidence="5 6">LLFL</strain>
    </source>
</reference>
<dbReference type="GO" id="GO:0004100">
    <property type="term" value="F:chitin synthase activity"/>
    <property type="evidence" value="ECO:0007669"/>
    <property type="project" value="InterPro"/>
</dbReference>
<feature type="transmembrane region" description="Helical" evidence="4">
    <location>
        <begin position="152"/>
        <end position="170"/>
    </location>
</feature>
<comment type="subcellular location">
    <subcellularLocation>
        <location evidence="1">Membrane</location>
        <topology evidence="1">Multi-pass membrane protein</topology>
    </subcellularLocation>
</comment>
<proteinExistence type="predicted"/>
<keyword evidence="4" id="KW-1133">Transmembrane helix</keyword>
<evidence type="ECO:0000313" key="6">
    <source>
        <dbReference type="Proteomes" id="UP000836404"/>
    </source>
</evidence>
<feature type="transmembrane region" description="Helical" evidence="4">
    <location>
        <begin position="190"/>
        <end position="215"/>
    </location>
</feature>
<feature type="transmembrane region" description="Helical" evidence="4">
    <location>
        <begin position="52"/>
        <end position="71"/>
    </location>
</feature>
<evidence type="ECO:0000256" key="2">
    <source>
        <dbReference type="ARBA" id="ARBA00022692"/>
    </source>
</evidence>
<evidence type="ECO:0000313" key="5">
    <source>
        <dbReference type="EMBL" id="CAD6918652.1"/>
    </source>
</evidence>
<evidence type="ECO:0000256" key="3">
    <source>
        <dbReference type="ARBA" id="ARBA00023136"/>
    </source>
</evidence>
<sequence length="220" mass="24092">MTAAILCFVRAVHNTHDAIYAQMVVSVLATYGVYLISSFIACDPLHLLTSFVQYILLAPTYINILNVYAFCNLHDFSWGTKGETSVSNDLGAVNSTGKGTVEIALPTSQLDIDSAYDEALMKLRTRPMIIKGDASREEKDARQMDYYKNIRTNVVLAWALSNCILAAFILAGDNTGTFDPSSGTTRSKIFMIVVLVFVGGMSCIRFIGSTIYMLIQLVSG</sequence>
<dbReference type="GO" id="GO:0030428">
    <property type="term" value="C:cell septum"/>
    <property type="evidence" value="ECO:0007669"/>
    <property type="project" value="TreeGrafter"/>
</dbReference>
<evidence type="ECO:0000256" key="4">
    <source>
        <dbReference type="SAM" id="Phobius"/>
    </source>
</evidence>
<dbReference type="EMBL" id="CAJHJF010001554">
    <property type="protein sequence ID" value="CAD6918652.1"/>
    <property type="molecule type" value="Genomic_DNA"/>
</dbReference>
<organism evidence="5 6">
    <name type="scientific">Tilletia laevis</name>
    <dbReference type="NCBI Taxonomy" id="157183"/>
    <lineage>
        <taxon>Eukaryota</taxon>
        <taxon>Fungi</taxon>
        <taxon>Dikarya</taxon>
        <taxon>Basidiomycota</taxon>
        <taxon>Ustilaginomycotina</taxon>
        <taxon>Exobasidiomycetes</taxon>
        <taxon>Tilletiales</taxon>
        <taxon>Tilletiaceae</taxon>
        <taxon>Tilletia</taxon>
    </lineage>
</organism>
<feature type="transmembrane region" description="Helical" evidence="4">
    <location>
        <begin position="20"/>
        <end position="40"/>
    </location>
</feature>
<dbReference type="GO" id="GO:0006031">
    <property type="term" value="P:chitin biosynthetic process"/>
    <property type="evidence" value="ECO:0007669"/>
    <property type="project" value="TreeGrafter"/>
</dbReference>
<dbReference type="GO" id="GO:0071944">
    <property type="term" value="C:cell periphery"/>
    <property type="evidence" value="ECO:0007669"/>
    <property type="project" value="TreeGrafter"/>
</dbReference>
<dbReference type="AlphaFoldDB" id="A0A9N8LSQ5"/>
<dbReference type="PANTHER" id="PTHR22914">
    <property type="entry name" value="CHITIN SYNTHASE"/>
    <property type="match status" value="1"/>
</dbReference>
<dbReference type="Proteomes" id="UP000836404">
    <property type="component" value="Unassembled WGS sequence"/>
</dbReference>
<dbReference type="PANTHER" id="PTHR22914:SF38">
    <property type="entry name" value="CHITIN SYNTHASE 2"/>
    <property type="match status" value="1"/>
</dbReference>
<protein>
    <recommendedName>
        <fullName evidence="7">Chitin synthase</fullName>
    </recommendedName>
</protein>
<dbReference type="InterPro" id="IPR004835">
    <property type="entry name" value="Chitin_synth"/>
</dbReference>
<gene>
    <name evidence="5" type="ORF">JKILLFL_G4931</name>
</gene>
<keyword evidence="2 4" id="KW-0812">Transmembrane</keyword>
<comment type="caution">
    <text evidence="5">The sequence shown here is derived from an EMBL/GenBank/DDBJ whole genome shotgun (WGS) entry which is preliminary data.</text>
</comment>
<keyword evidence="6" id="KW-1185">Reference proteome</keyword>
<evidence type="ECO:0008006" key="7">
    <source>
        <dbReference type="Google" id="ProtNLM"/>
    </source>
</evidence>
<keyword evidence="3 4" id="KW-0472">Membrane</keyword>
<accession>A0A9N8LSQ5</accession>
<evidence type="ECO:0000256" key="1">
    <source>
        <dbReference type="ARBA" id="ARBA00004141"/>
    </source>
</evidence>